<evidence type="ECO:0000256" key="1">
    <source>
        <dbReference type="ARBA" id="ARBA00009437"/>
    </source>
</evidence>
<organism evidence="6 7">
    <name type="scientific">Pseudorhodobacter turbinis</name>
    <dbReference type="NCBI Taxonomy" id="2500533"/>
    <lineage>
        <taxon>Bacteria</taxon>
        <taxon>Pseudomonadati</taxon>
        <taxon>Pseudomonadota</taxon>
        <taxon>Alphaproteobacteria</taxon>
        <taxon>Rhodobacterales</taxon>
        <taxon>Paracoccaceae</taxon>
        <taxon>Pseudorhodobacter</taxon>
    </lineage>
</organism>
<dbReference type="EMBL" id="CP039964">
    <property type="protein sequence ID" value="QCO54417.1"/>
    <property type="molecule type" value="Genomic_DNA"/>
</dbReference>
<keyword evidence="2" id="KW-0805">Transcription regulation</keyword>
<dbReference type="Gene3D" id="3.40.190.10">
    <property type="entry name" value="Periplasmic binding protein-like II"/>
    <property type="match status" value="2"/>
</dbReference>
<evidence type="ECO:0000259" key="5">
    <source>
        <dbReference type="PROSITE" id="PS50931"/>
    </source>
</evidence>
<evidence type="ECO:0000256" key="2">
    <source>
        <dbReference type="ARBA" id="ARBA00023015"/>
    </source>
</evidence>
<dbReference type="InterPro" id="IPR000847">
    <property type="entry name" value="LysR_HTH_N"/>
</dbReference>
<keyword evidence="7" id="KW-1185">Reference proteome</keyword>
<dbReference type="PROSITE" id="PS50931">
    <property type="entry name" value="HTH_LYSR"/>
    <property type="match status" value="1"/>
</dbReference>
<dbReference type="GO" id="GO:0003700">
    <property type="term" value="F:DNA-binding transcription factor activity"/>
    <property type="evidence" value="ECO:0007669"/>
    <property type="project" value="InterPro"/>
</dbReference>
<dbReference type="PANTHER" id="PTHR30419">
    <property type="entry name" value="HTH-TYPE TRANSCRIPTIONAL REGULATOR YBHD"/>
    <property type="match status" value="1"/>
</dbReference>
<dbReference type="GO" id="GO:0005829">
    <property type="term" value="C:cytosol"/>
    <property type="evidence" value="ECO:0007669"/>
    <property type="project" value="TreeGrafter"/>
</dbReference>
<keyword evidence="4" id="KW-0804">Transcription</keyword>
<accession>A0A4P8ECI8</accession>
<dbReference type="KEGG" id="pseb:EOK75_00380"/>
<dbReference type="RefSeq" id="WP_137192101.1">
    <property type="nucleotide sequence ID" value="NZ_CP039964.1"/>
</dbReference>
<dbReference type="AlphaFoldDB" id="A0A4P8ECI8"/>
<feature type="domain" description="HTH lysR-type" evidence="5">
    <location>
        <begin position="4"/>
        <end position="61"/>
    </location>
</feature>
<dbReference type="InterPro" id="IPR036388">
    <property type="entry name" value="WH-like_DNA-bd_sf"/>
</dbReference>
<evidence type="ECO:0000256" key="3">
    <source>
        <dbReference type="ARBA" id="ARBA00023125"/>
    </source>
</evidence>
<dbReference type="OrthoDB" id="9813056at2"/>
<proteinExistence type="inferred from homology"/>
<dbReference type="PANTHER" id="PTHR30419:SF8">
    <property type="entry name" value="NITROGEN ASSIMILATION TRANSCRIPTIONAL ACTIVATOR-RELATED"/>
    <property type="match status" value="1"/>
</dbReference>
<reference evidence="6 7" key="1">
    <citation type="submission" date="2019-05" db="EMBL/GenBank/DDBJ databases">
        <title>Pseudorhodobacter turbinis sp. nov., isolated from the gut of the Korean turban shell.</title>
        <authorList>
            <person name="Jeong Y.-S."/>
            <person name="Kang W.-R."/>
            <person name="Bae J.-W."/>
        </authorList>
    </citation>
    <scope>NUCLEOTIDE SEQUENCE [LARGE SCALE GENOMIC DNA]</scope>
    <source>
        <strain evidence="6 7">S12M18</strain>
    </source>
</reference>
<gene>
    <name evidence="6" type="ORF">EOK75_00380</name>
</gene>
<dbReference type="InterPro" id="IPR050950">
    <property type="entry name" value="HTH-type_LysR_regulators"/>
</dbReference>
<dbReference type="InterPro" id="IPR005119">
    <property type="entry name" value="LysR_subst-bd"/>
</dbReference>
<name>A0A4P8ECI8_9RHOB</name>
<comment type="similarity">
    <text evidence="1">Belongs to the LysR transcriptional regulatory family.</text>
</comment>
<protein>
    <submittedName>
        <fullName evidence="6">LysR family transcriptional regulator</fullName>
    </submittedName>
</protein>
<dbReference type="SUPFAM" id="SSF53850">
    <property type="entry name" value="Periplasmic binding protein-like II"/>
    <property type="match status" value="1"/>
</dbReference>
<evidence type="ECO:0000256" key="4">
    <source>
        <dbReference type="ARBA" id="ARBA00023163"/>
    </source>
</evidence>
<dbReference type="SUPFAM" id="SSF46785">
    <property type="entry name" value="Winged helix' DNA-binding domain"/>
    <property type="match status" value="1"/>
</dbReference>
<evidence type="ECO:0000313" key="6">
    <source>
        <dbReference type="EMBL" id="QCO54417.1"/>
    </source>
</evidence>
<dbReference type="Proteomes" id="UP000298631">
    <property type="component" value="Chromosome"/>
</dbReference>
<evidence type="ECO:0000313" key="7">
    <source>
        <dbReference type="Proteomes" id="UP000298631"/>
    </source>
</evidence>
<dbReference type="Pfam" id="PF03466">
    <property type="entry name" value="LysR_substrate"/>
    <property type="match status" value="1"/>
</dbReference>
<dbReference type="GO" id="GO:0003677">
    <property type="term" value="F:DNA binding"/>
    <property type="evidence" value="ECO:0007669"/>
    <property type="project" value="UniProtKB-KW"/>
</dbReference>
<dbReference type="InterPro" id="IPR036390">
    <property type="entry name" value="WH_DNA-bd_sf"/>
</dbReference>
<dbReference type="Pfam" id="PF00126">
    <property type="entry name" value="HTH_1"/>
    <property type="match status" value="1"/>
</dbReference>
<dbReference type="Gene3D" id="1.10.10.10">
    <property type="entry name" value="Winged helix-like DNA-binding domain superfamily/Winged helix DNA-binding domain"/>
    <property type="match status" value="1"/>
</dbReference>
<sequence>MIQINLKLINVFLVAAEQRSFTRAAEITNRSPSAVSMQIKEIEAQIGMALFLRTQQGVVLTPEGQILYDTAHNAIGTVEIGLERLGRIAAARNGNIRLACAPTLAATRLPDILVDFKKRFPNSAVSVIEVSPRASVKFLKDQMVEFYVGPELPDQTDILFEAVAEDPLVAFIPQNFDPGHPVLALKDLCDTPVIMLDKQTAIRSLTEEILAGEAQALNVQYEVHTAQTALALATGGLGIAILPGIAVPTVPPDGMRIVRIDHPRARRWLGIMTLKGSAPHRYSETLMDMVRLDLKRYYKAQ</sequence>
<keyword evidence="3" id="KW-0238">DNA-binding</keyword>